<dbReference type="Pfam" id="PF01872">
    <property type="entry name" value="RibD_C"/>
    <property type="match status" value="1"/>
</dbReference>
<dbReference type="CDD" id="cd01284">
    <property type="entry name" value="Riboflavin_deaminase-reductase"/>
    <property type="match status" value="1"/>
</dbReference>
<dbReference type="Gene3D" id="3.40.430.10">
    <property type="entry name" value="Dihydrofolate Reductase, subunit A"/>
    <property type="match status" value="1"/>
</dbReference>
<comment type="pathway">
    <text evidence="2 14">Cofactor biosynthesis; riboflavin biosynthesis; 5-amino-6-(D-ribitylamino)uracil from GTP: step 2/4.</text>
</comment>
<evidence type="ECO:0000256" key="11">
    <source>
        <dbReference type="ARBA" id="ARBA00023268"/>
    </source>
</evidence>
<dbReference type="InterPro" id="IPR002125">
    <property type="entry name" value="CMP_dCMP_dom"/>
</dbReference>
<feature type="binding site" evidence="16">
    <location>
        <begin position="287"/>
        <end position="293"/>
    </location>
    <ligand>
        <name>NADP(+)</name>
        <dbReference type="ChEBI" id="CHEBI:58349"/>
    </ligand>
</feature>
<evidence type="ECO:0000256" key="1">
    <source>
        <dbReference type="ARBA" id="ARBA00002151"/>
    </source>
</evidence>
<comment type="similarity">
    <text evidence="4 14">In the N-terminal section; belongs to the cytidine and deoxycytidylate deaminase family.</text>
</comment>
<dbReference type="GO" id="GO:0008835">
    <property type="term" value="F:diaminohydroxyphosphoribosylaminopyrimidine deaminase activity"/>
    <property type="evidence" value="ECO:0007669"/>
    <property type="project" value="UniProtKB-EC"/>
</dbReference>
<proteinExistence type="inferred from homology"/>
<keyword evidence="10 14" id="KW-0560">Oxidoreductase</keyword>
<dbReference type="InterPro" id="IPR016193">
    <property type="entry name" value="Cytidine_deaminase-like"/>
</dbReference>
<evidence type="ECO:0000256" key="4">
    <source>
        <dbReference type="ARBA" id="ARBA00005259"/>
    </source>
</evidence>
<keyword evidence="9 14" id="KW-0521">NADP</keyword>
<comment type="cofactor">
    <cofactor evidence="14 17">
        <name>Zn(2+)</name>
        <dbReference type="ChEBI" id="CHEBI:29105"/>
    </cofactor>
    <text evidence="14 17">Binds 1 zinc ion.</text>
</comment>
<keyword evidence="6 14" id="KW-0686">Riboflavin biosynthesis</keyword>
<organism evidence="19 20">
    <name type="scientific">Sporolactobacillus terrae</name>
    <dbReference type="NCBI Taxonomy" id="269673"/>
    <lineage>
        <taxon>Bacteria</taxon>
        <taxon>Bacillati</taxon>
        <taxon>Bacillota</taxon>
        <taxon>Bacilli</taxon>
        <taxon>Bacillales</taxon>
        <taxon>Sporolactobacillaceae</taxon>
        <taxon>Sporolactobacillus</taxon>
    </lineage>
</organism>
<feature type="binding site" evidence="16">
    <location>
        <position position="285"/>
    </location>
    <ligand>
        <name>substrate</name>
    </ligand>
</feature>
<dbReference type="PANTHER" id="PTHR38011:SF7">
    <property type="entry name" value="2,5-DIAMINO-6-RIBOSYLAMINO-4(3H)-PYRIMIDINONE 5'-PHOSPHATE REDUCTASE"/>
    <property type="match status" value="1"/>
</dbReference>
<evidence type="ECO:0000256" key="10">
    <source>
        <dbReference type="ARBA" id="ARBA00023002"/>
    </source>
</evidence>
<keyword evidence="8 14" id="KW-0862">Zinc</keyword>
<evidence type="ECO:0000256" key="5">
    <source>
        <dbReference type="ARBA" id="ARBA00007417"/>
    </source>
</evidence>
<feature type="domain" description="CMP/dCMP-type deaminase" evidence="18">
    <location>
        <begin position="1"/>
        <end position="115"/>
    </location>
</feature>
<dbReference type="PROSITE" id="PS51747">
    <property type="entry name" value="CYT_DCMP_DEAMINASES_2"/>
    <property type="match status" value="1"/>
</dbReference>
<dbReference type="InterPro" id="IPR002734">
    <property type="entry name" value="RibDG_C"/>
</dbReference>
<evidence type="ECO:0000256" key="8">
    <source>
        <dbReference type="ARBA" id="ARBA00022833"/>
    </source>
</evidence>
<feature type="binding site" evidence="17">
    <location>
        <position position="85"/>
    </location>
    <ligand>
        <name>Zn(2+)</name>
        <dbReference type="ChEBI" id="CHEBI:29105"/>
        <note>catalytic</note>
    </ligand>
</feature>
<dbReference type="Pfam" id="PF00383">
    <property type="entry name" value="dCMP_cyt_deam_1"/>
    <property type="match status" value="1"/>
</dbReference>
<feature type="binding site" evidence="16">
    <location>
        <position position="197"/>
    </location>
    <ligand>
        <name>NADP(+)</name>
        <dbReference type="ChEBI" id="CHEBI:58349"/>
    </ligand>
</feature>
<dbReference type="EMBL" id="AP021853">
    <property type="protein sequence ID" value="BBN99986.1"/>
    <property type="molecule type" value="Genomic_DNA"/>
</dbReference>
<comment type="function">
    <text evidence="1 14">Converts 2,5-diamino-6-(ribosylamino)-4(3h)-pyrimidinone 5'-phosphate into 5-amino-6-(ribosylamino)-2,4(1h,3h)-pyrimidinedione 5'-phosphate.</text>
</comment>
<feature type="binding site" evidence="16">
    <location>
        <position position="201"/>
    </location>
    <ligand>
        <name>NADP(+)</name>
        <dbReference type="ChEBI" id="CHEBI:58349"/>
    </ligand>
</feature>
<comment type="catalytic activity">
    <reaction evidence="13 14">
        <text>2,5-diamino-6-hydroxy-4-(5-phosphoribosylamino)-pyrimidine + H2O + H(+) = 5-amino-6-(5-phospho-D-ribosylamino)uracil + NH4(+)</text>
        <dbReference type="Rhea" id="RHEA:21868"/>
        <dbReference type="ChEBI" id="CHEBI:15377"/>
        <dbReference type="ChEBI" id="CHEBI:15378"/>
        <dbReference type="ChEBI" id="CHEBI:28938"/>
        <dbReference type="ChEBI" id="CHEBI:58453"/>
        <dbReference type="ChEBI" id="CHEBI:58614"/>
        <dbReference type="EC" id="3.5.4.26"/>
    </reaction>
</comment>
<dbReference type="PIRSF" id="PIRSF006769">
    <property type="entry name" value="RibD"/>
    <property type="match status" value="1"/>
</dbReference>
<evidence type="ECO:0000256" key="16">
    <source>
        <dbReference type="PIRSR" id="PIRSR006769-2"/>
    </source>
</evidence>
<name>A0A5K7X8E2_9BACL</name>
<dbReference type="UniPathway" id="UPA00275">
    <property type="reaction ID" value="UER00401"/>
</dbReference>
<evidence type="ECO:0000256" key="14">
    <source>
        <dbReference type="PIRNR" id="PIRNR006769"/>
    </source>
</evidence>
<dbReference type="GO" id="GO:0008270">
    <property type="term" value="F:zinc ion binding"/>
    <property type="evidence" value="ECO:0007669"/>
    <property type="project" value="InterPro"/>
</dbReference>
<dbReference type="PANTHER" id="PTHR38011">
    <property type="entry name" value="DIHYDROFOLATE REDUCTASE FAMILY PROTEIN (AFU_ORTHOLOGUE AFUA_8G06820)"/>
    <property type="match status" value="1"/>
</dbReference>
<keyword evidence="14" id="KW-0378">Hydrolase</keyword>
<evidence type="ECO:0000256" key="17">
    <source>
        <dbReference type="PIRSR" id="PIRSR006769-3"/>
    </source>
</evidence>
<feature type="binding site" evidence="17">
    <location>
        <position position="49"/>
    </location>
    <ligand>
        <name>Zn(2+)</name>
        <dbReference type="ChEBI" id="CHEBI:29105"/>
        <note>catalytic</note>
    </ligand>
</feature>
<dbReference type="Proteomes" id="UP000326951">
    <property type="component" value="Chromosome"/>
</dbReference>
<evidence type="ECO:0000313" key="20">
    <source>
        <dbReference type="Proteomes" id="UP000326951"/>
    </source>
</evidence>
<evidence type="ECO:0000256" key="15">
    <source>
        <dbReference type="PIRSR" id="PIRSR006769-1"/>
    </source>
</evidence>
<gene>
    <name evidence="19" type="primary">ribD</name>
    <name evidence="19" type="ORF">St703_26910</name>
</gene>
<dbReference type="InterPro" id="IPR024072">
    <property type="entry name" value="DHFR-like_dom_sf"/>
</dbReference>
<dbReference type="InterPro" id="IPR016192">
    <property type="entry name" value="APOBEC/CMP_deaminase_Zn-bd"/>
</dbReference>
<reference evidence="19 20" key="1">
    <citation type="submission" date="2019-09" db="EMBL/GenBank/DDBJ databases">
        <title>Complete genome sequence of Sporolactobacillus terrae 70-3.</title>
        <authorList>
            <person name="Tanaka N."/>
            <person name="Shiwa Y."/>
            <person name="Fujita N."/>
            <person name="Tanasupawat S."/>
        </authorList>
    </citation>
    <scope>NUCLEOTIDE SEQUENCE [LARGE SCALE GENOMIC DNA]</scope>
    <source>
        <strain evidence="19 20">70-3</strain>
    </source>
</reference>
<dbReference type="AlphaFoldDB" id="A0A5K7X8E2"/>
<evidence type="ECO:0000256" key="13">
    <source>
        <dbReference type="ARBA" id="ARBA00049886"/>
    </source>
</evidence>
<feature type="active site" description="Proton donor" evidence="15">
    <location>
        <position position="51"/>
    </location>
</feature>
<dbReference type="EC" id="3.5.4.26" evidence="14"/>
<dbReference type="SUPFAM" id="SSF53597">
    <property type="entry name" value="Dihydrofolate reductase-like"/>
    <property type="match status" value="1"/>
</dbReference>
<sequence>MDERFMKKAIELAEKGGRNTYRNPRVGAVIVKNNRIIATGYHAKFGEKHAERMAIDHCAHPEELHDSTLYVTLEPCTHYGKQPPCVQAIIDSGIKRVVIGQLDPNPIVAHKGAAILKAHQIDVKMNCLTSEAESLNKHYNYFYRHKKPYIVLKQALSLDGKIAAKPGERTAITGKRANQFVHEERLDYQAILVGSGTVLADNPILLPSGNSDYPPIRIIVDRNGKTLHFEAFKLFEHPEPIWIFTRSALQEKAPDHVKMIQTEDFSIPKIVDDIGRRGVQSIYVEGGAQIHHAFLQAHCYEEVITYLAPKLIGGTGLSAFSGNGMIDRETNLTFKSIERIGEDLRIVSERVK</sequence>
<dbReference type="SUPFAM" id="SSF53927">
    <property type="entry name" value="Cytidine deaminase-like"/>
    <property type="match status" value="1"/>
</dbReference>
<evidence type="ECO:0000256" key="3">
    <source>
        <dbReference type="ARBA" id="ARBA00004910"/>
    </source>
</evidence>
<evidence type="ECO:0000256" key="6">
    <source>
        <dbReference type="ARBA" id="ARBA00022619"/>
    </source>
</evidence>
<dbReference type="RefSeq" id="WP_139693732.1">
    <property type="nucleotide sequence ID" value="NZ_AP021853.1"/>
</dbReference>
<dbReference type="Gene3D" id="3.40.140.10">
    <property type="entry name" value="Cytidine Deaminase, domain 2"/>
    <property type="match status" value="1"/>
</dbReference>
<dbReference type="EC" id="1.1.1.193" evidence="14"/>
<dbReference type="NCBIfam" id="TIGR00326">
    <property type="entry name" value="eubact_ribD"/>
    <property type="match status" value="1"/>
</dbReference>
<comment type="similarity">
    <text evidence="5 14">In the C-terminal section; belongs to the HTP reductase family.</text>
</comment>
<feature type="binding site" evidence="17">
    <location>
        <position position="76"/>
    </location>
    <ligand>
        <name>Zn(2+)</name>
        <dbReference type="ChEBI" id="CHEBI:29105"/>
        <note>catalytic</note>
    </ligand>
</feature>
<accession>A0A5K7X8E2</accession>
<feature type="binding site" evidence="16">
    <location>
        <position position="185"/>
    </location>
    <ligand>
        <name>substrate</name>
    </ligand>
</feature>
<protein>
    <recommendedName>
        <fullName evidence="14">Riboflavin biosynthesis protein RibD</fullName>
    </recommendedName>
    <domain>
        <recommendedName>
            <fullName evidence="14">Diaminohydroxyphosphoribosylaminopyrimidine deaminase</fullName>
            <shortName evidence="14">DRAP deaminase</shortName>
            <ecNumber evidence="14">3.5.4.26</ecNumber>
        </recommendedName>
        <alternativeName>
            <fullName evidence="14">Riboflavin-specific deaminase</fullName>
        </alternativeName>
    </domain>
    <domain>
        <recommendedName>
            <fullName evidence="14">5-amino-6-(5-phosphoribosylamino)uracil reductase</fullName>
            <ecNumber evidence="14">1.1.1.193</ecNumber>
        </recommendedName>
        <alternativeName>
            <fullName evidence="14">HTP reductase</fullName>
        </alternativeName>
    </domain>
</protein>
<dbReference type="InterPro" id="IPR004794">
    <property type="entry name" value="Eubact_RibD"/>
</dbReference>
<keyword evidence="7 14" id="KW-0479">Metal-binding</keyword>
<comment type="catalytic activity">
    <reaction evidence="12 14">
        <text>5-amino-6-(5-phospho-D-ribitylamino)uracil + NADP(+) = 5-amino-6-(5-phospho-D-ribosylamino)uracil + NADPH + H(+)</text>
        <dbReference type="Rhea" id="RHEA:17845"/>
        <dbReference type="ChEBI" id="CHEBI:15378"/>
        <dbReference type="ChEBI" id="CHEBI:57783"/>
        <dbReference type="ChEBI" id="CHEBI:58349"/>
        <dbReference type="ChEBI" id="CHEBI:58421"/>
        <dbReference type="ChEBI" id="CHEBI:58453"/>
        <dbReference type="EC" id="1.1.1.193"/>
    </reaction>
</comment>
<evidence type="ECO:0000256" key="9">
    <source>
        <dbReference type="ARBA" id="ARBA00022857"/>
    </source>
</evidence>
<dbReference type="GO" id="GO:0008703">
    <property type="term" value="F:5-amino-6-(5-phosphoribosylamino)uracil reductase activity"/>
    <property type="evidence" value="ECO:0007669"/>
    <property type="project" value="UniProtKB-EC"/>
</dbReference>
<comment type="pathway">
    <text evidence="3 14">Cofactor biosynthesis; riboflavin biosynthesis; 5-amino-6-(D-ribitylamino)uracil from GTP: step 3/4.</text>
</comment>
<dbReference type="PROSITE" id="PS00903">
    <property type="entry name" value="CYT_DCMP_DEAMINASES_1"/>
    <property type="match status" value="1"/>
</dbReference>
<evidence type="ECO:0000256" key="12">
    <source>
        <dbReference type="ARBA" id="ARBA00049861"/>
    </source>
</evidence>
<evidence type="ECO:0000256" key="7">
    <source>
        <dbReference type="ARBA" id="ARBA00022723"/>
    </source>
</evidence>
<feature type="binding site" evidence="16">
    <location>
        <position position="205"/>
    </location>
    <ligand>
        <name>substrate</name>
    </ligand>
</feature>
<evidence type="ECO:0000256" key="2">
    <source>
        <dbReference type="ARBA" id="ARBA00004882"/>
    </source>
</evidence>
<feature type="binding site" evidence="16">
    <location>
        <position position="155"/>
    </location>
    <ligand>
        <name>NADP(+)</name>
        <dbReference type="ChEBI" id="CHEBI:58349"/>
    </ligand>
</feature>
<dbReference type="GO" id="GO:0009231">
    <property type="term" value="P:riboflavin biosynthetic process"/>
    <property type="evidence" value="ECO:0007669"/>
    <property type="project" value="UniProtKB-UniPathway"/>
</dbReference>
<dbReference type="InterPro" id="IPR050765">
    <property type="entry name" value="Riboflavin_Biosynth_HTPR"/>
</dbReference>
<evidence type="ECO:0000259" key="18">
    <source>
        <dbReference type="PROSITE" id="PS51747"/>
    </source>
</evidence>
<keyword evidence="11" id="KW-0511">Multifunctional enzyme</keyword>
<evidence type="ECO:0000313" key="19">
    <source>
        <dbReference type="EMBL" id="BBN99986.1"/>
    </source>
</evidence>